<comment type="caution">
    <text evidence="1">The sequence shown here is derived from an EMBL/GenBank/DDBJ whole genome shotgun (WGS) entry which is preliminary data.</text>
</comment>
<dbReference type="OrthoDB" id="218750at2"/>
<dbReference type="EMBL" id="MSIF01000018">
    <property type="protein sequence ID" value="OLF06977.1"/>
    <property type="molecule type" value="Genomic_DNA"/>
</dbReference>
<protein>
    <recommendedName>
        <fullName evidence="3">DNA-binding protein</fullName>
    </recommendedName>
</protein>
<dbReference type="RefSeq" id="WP_075136278.1">
    <property type="nucleotide sequence ID" value="NZ_MSIF01000018.1"/>
</dbReference>
<proteinExistence type="predicted"/>
<dbReference type="Proteomes" id="UP000185696">
    <property type="component" value="Unassembled WGS sequence"/>
</dbReference>
<evidence type="ECO:0008006" key="3">
    <source>
        <dbReference type="Google" id="ProtNLM"/>
    </source>
</evidence>
<sequence>MSGNATALIAAGAVLPGDVGPGDDRDTITARHYTHPALDGRVVVRLVPAVLGVAEDLTCEYLGFDAPSVTAEVGTGKRSALGFPAWALVHDPANGHHALNLVKDVERLARTARSKAGAAKDGFTALGDMLGRSAPHLLPTFYEQAGRIFLDHGNTTYAATMFGKAREAEEVHDLTVDPDRLREVFLEFAFAGALTAKALSAHAKGLARRHDPGEAYELFLTLCVERTRGGLPPYTGLPEDLRRLARAAKRNLADEDERLLRAVLDTSAIDGATAAFWKSYRDALVRLADRDDAVRDRVLRFVPSSVAALDTWLDILTACGATRALTEPSTGEPGAVSPAGWLSAVCRVRTTGWRRTSRSRRLLELVEAMATRLAADGQPVNALMGWRNNELDLIDLLLAHGVEVTGDNGRLRFEVDGWLGDEEPGGRDLAALGATGRYADALGDGLVDHLRSGARDGIADRDALVGALAVPGLRAALGRWLTARAGRARPPGLPGLADRLGELAVAGHGEAFADVPEAAEAIAATDVAAVLHTTLRAGLLDELGWPALDDAVTRLRVGGRKDEPVVVCGEGWPALVLRRGEHVVVVGPDGVLAEHVLRIPPDVHRHSWSFAPTVSWFDGRLLVRWQDRDGVSAYWSDAPSTVFTPAGESRGYHQRENHRPSIALADGARFGGHRAVRPGDREVTTGSAAYGDGTTVWTLAHRRDLWRWVEVDPATGDQGRASLPAFVEDFAADGAALDLVTCSLWPAVPATLDSPLGMANGLHGWRVRKEADGGHRGERVDGRVVRFPEGRPTPAGLLTLPGGVELAFGENYHQVVLLDEGGEPLAEVTARTAHPLYAAGTPLVAPRGWWHLLRPRDEAGSAALRQVSRAAVDALIAAATEELDNERPDSAERYAALVGGERDALATAVTDALPGLSHPALIAGVIDVVELAALVLRGHRAFGAVAQAAREADLDALAPAGPVVTEDELNTALGWYEGARRYYGNASPSSTSALPDLLAALTETTTRLPARERSLPVSNDRWYGVLPHLAALAHRAASPLTPDDHRDALVFALRTVADSGFADDDGHWRVVTVTAPTDGDARTDGVVPTPDGFLALFHANRYRAEGAWCTGLQYTAAAGRFALPPGWRLSDSTGVAQPFGRERIARFLDVLAERGPAPWRPEAVPALVERTGLGAAEATVLLAGMPEVRDWAATYLDAPRRKLLGLSAAEAKAARQRLRVLSDEYRHALLAAAVPEDPALLWTTGPDVAAVADVWTATHGVRQAVPDDVLVDAAKQLPLNNATDLVTSLVNPDTTAWLTEEPDQRFVEATLTNHNDQALAAATLRVLPGALLWLAQRLPVGSPSRARLPEALDLARQRVASPGFAVDLGRWNTAEPVCRLLGAERPPEGTVVDHLPWLHLVGNQHGYCGVVVRPGLAGPEDRPLLAALAEITGDSWLPEVLDALADDRTTAACAATAPADTDPALAPQDPTVTAPDLVREVAARFGLDEDAAVLYLQLLALPDPTDANTARWTGWKPARLKAARAALAATDLVLTAKRARAGRSLFLPGGWLALNRPHLPLESWKAPMFGFTDTPVGVVVPREPLGDLFARAWQRILDGDTPAYEQLRTGGRR</sequence>
<organism evidence="1 2">
    <name type="scientific">Actinophytocola xinjiangensis</name>
    <dbReference type="NCBI Taxonomy" id="485602"/>
    <lineage>
        <taxon>Bacteria</taxon>
        <taxon>Bacillati</taxon>
        <taxon>Actinomycetota</taxon>
        <taxon>Actinomycetes</taxon>
        <taxon>Pseudonocardiales</taxon>
        <taxon>Pseudonocardiaceae</taxon>
    </lineage>
</organism>
<keyword evidence="2" id="KW-1185">Reference proteome</keyword>
<name>A0A7Z0WH06_9PSEU</name>
<evidence type="ECO:0000313" key="2">
    <source>
        <dbReference type="Proteomes" id="UP000185696"/>
    </source>
</evidence>
<gene>
    <name evidence="1" type="ORF">BLA60_29410</name>
</gene>
<reference evidence="1 2" key="1">
    <citation type="submission" date="2016-12" db="EMBL/GenBank/DDBJ databases">
        <title>The draft genome sequence of Actinophytocola xinjiangensis.</title>
        <authorList>
            <person name="Wang W."/>
            <person name="Yuan L."/>
        </authorList>
    </citation>
    <scope>NUCLEOTIDE SEQUENCE [LARGE SCALE GENOMIC DNA]</scope>
    <source>
        <strain evidence="1 2">CGMCC 4.4663</strain>
    </source>
</reference>
<evidence type="ECO:0000313" key="1">
    <source>
        <dbReference type="EMBL" id="OLF06977.1"/>
    </source>
</evidence>
<accession>A0A7Z0WH06</accession>